<organism evidence="3 4">
    <name type="scientific">Isoptericola haloaureus</name>
    <dbReference type="NCBI Taxonomy" id="1542902"/>
    <lineage>
        <taxon>Bacteria</taxon>
        <taxon>Bacillati</taxon>
        <taxon>Actinomycetota</taxon>
        <taxon>Actinomycetes</taxon>
        <taxon>Micrococcales</taxon>
        <taxon>Promicromonosporaceae</taxon>
        <taxon>Isoptericola</taxon>
    </lineage>
</organism>
<reference evidence="3" key="1">
    <citation type="journal article" date="2024" name="Antonie Van Leeuwenhoek">
        <title>Isoptericola haloaureus sp. nov., a dimorphic actinobacterium isolated from mangrove sediments of southeast India, implicating biosaline agricultural significance through nitrogen fixation and salt tolerance genes.</title>
        <authorList>
            <person name="Prathaban M."/>
            <person name="Prathiviraj R."/>
            <person name="Ravichandran M."/>
            <person name="Natarajan S.D."/>
            <person name="Sobanaa M."/>
            <person name="Hari Krishna Kumar S."/>
            <person name="Chandrasekar V."/>
            <person name="Selvin J."/>
        </authorList>
    </citation>
    <scope>NUCLEOTIDE SEQUENCE</scope>
    <source>
        <strain evidence="3">MP1014</strain>
    </source>
</reference>
<evidence type="ECO:0000256" key="1">
    <source>
        <dbReference type="SAM" id="MobiDB-lite"/>
    </source>
</evidence>
<accession>A0ABU7Z4S5</accession>
<keyword evidence="2" id="KW-0472">Membrane</keyword>
<dbReference type="Proteomes" id="UP001310387">
    <property type="component" value="Unassembled WGS sequence"/>
</dbReference>
<proteinExistence type="predicted"/>
<feature type="compositionally biased region" description="Basic and acidic residues" evidence="1">
    <location>
        <begin position="65"/>
        <end position="86"/>
    </location>
</feature>
<feature type="transmembrane region" description="Helical" evidence="2">
    <location>
        <begin position="37"/>
        <end position="55"/>
    </location>
</feature>
<reference evidence="3" key="2">
    <citation type="submission" date="2024-02" db="EMBL/GenBank/DDBJ databases">
        <authorList>
            <person name="Prathaban M."/>
            <person name="Mythili R."/>
            <person name="Sharmila Devi N."/>
            <person name="Sobanaa M."/>
            <person name="Prathiviraj R."/>
            <person name="Selvin J."/>
        </authorList>
    </citation>
    <scope>NUCLEOTIDE SEQUENCE</scope>
    <source>
        <strain evidence="3">MP1014</strain>
    </source>
</reference>
<dbReference type="RefSeq" id="WP_332901271.1">
    <property type="nucleotide sequence ID" value="NZ_JBAGLP010000110.1"/>
</dbReference>
<gene>
    <name evidence="3" type="ORF">V5O49_05050</name>
</gene>
<keyword evidence="2" id="KW-0812">Transmembrane</keyword>
<evidence type="ECO:0000313" key="3">
    <source>
        <dbReference type="EMBL" id="MEG3614487.1"/>
    </source>
</evidence>
<protein>
    <submittedName>
        <fullName evidence="3">Uncharacterized protein</fullName>
    </submittedName>
</protein>
<name>A0ABU7Z4S5_9MICO</name>
<evidence type="ECO:0000256" key="2">
    <source>
        <dbReference type="SAM" id="Phobius"/>
    </source>
</evidence>
<keyword evidence="2" id="KW-1133">Transmembrane helix</keyword>
<dbReference type="EMBL" id="JBAGLP010000110">
    <property type="protein sequence ID" value="MEG3614487.1"/>
    <property type="molecule type" value="Genomic_DNA"/>
</dbReference>
<feature type="region of interest" description="Disordered" evidence="1">
    <location>
        <begin position="65"/>
        <end position="133"/>
    </location>
</feature>
<evidence type="ECO:0000313" key="4">
    <source>
        <dbReference type="Proteomes" id="UP001310387"/>
    </source>
</evidence>
<keyword evidence="4" id="KW-1185">Reference proteome</keyword>
<comment type="caution">
    <text evidence="3">The sequence shown here is derived from an EMBL/GenBank/DDBJ whole genome shotgun (WGS) entry which is preliminary data.</text>
</comment>
<sequence length="133" mass="13668">MPTALLARVAADVAPAPSPSPTARVLEDWEVTPGLEGFLATFAIAVAAVLLFLSLSRHLRKADNYAREHGIEIPERRSIGVRRDATGDGGPSGATPTSPDVAPGPPADGPAEEGQQVAGTPDAGSPDDGREPR</sequence>